<dbReference type="EMBL" id="FXUV01000033">
    <property type="protein sequence ID" value="SMQ12846.1"/>
    <property type="molecule type" value="Genomic_DNA"/>
</dbReference>
<reference evidence="2 3" key="2">
    <citation type="submission" date="2017-06" db="EMBL/GenBank/DDBJ databases">
        <authorList>
            <person name="Kim H.J."/>
            <person name="Triplett B.A."/>
        </authorList>
    </citation>
    <scope>NUCLEOTIDE SEQUENCE [LARGE SCALE GENOMIC DNA]</scope>
    <source>
        <strain evidence="2">Kingella_eburonensis</strain>
    </source>
</reference>
<dbReference type="EMBL" id="FXUV02000039">
    <property type="protein sequence ID" value="SNB76755.1"/>
    <property type="molecule type" value="Genomic_DNA"/>
</dbReference>
<sequence length="130" mass="15265">MQPEKRAMAIFDLPFQTEGHLTSNRGLLHFVQWYQAEKYGWVDYSFATAPAMIVRLKPEAIYPAYARNRNASQHNLQKILDCQPYDYLVIRMSHNIDKAANWLQNNPKCKTMKLQYKAGDWLLFTKGRPQ</sequence>
<evidence type="ECO:0000313" key="3">
    <source>
        <dbReference type="Proteomes" id="UP000215450"/>
    </source>
</evidence>
<dbReference type="AlphaFoldDB" id="A0A238HI70"/>
<evidence type="ECO:0000313" key="1">
    <source>
        <dbReference type="EMBL" id="SMQ12846.1"/>
    </source>
</evidence>
<dbReference type="Proteomes" id="UP000215450">
    <property type="component" value="Unassembled WGS sequence"/>
</dbReference>
<accession>A0A238HI70</accession>
<evidence type="ECO:0000313" key="2">
    <source>
        <dbReference type="EMBL" id="SNB76755.1"/>
    </source>
</evidence>
<keyword evidence="3" id="KW-1185">Reference proteome</keyword>
<dbReference type="OrthoDB" id="9049811at2"/>
<dbReference type="RefSeq" id="WP_143452824.1">
    <property type="nucleotide sequence ID" value="NZ_FXUV02000039.1"/>
</dbReference>
<organism evidence="1">
    <name type="scientific">Kingella negevensis</name>
    <dbReference type="NCBI Taxonomy" id="1522312"/>
    <lineage>
        <taxon>Bacteria</taxon>
        <taxon>Pseudomonadati</taxon>
        <taxon>Pseudomonadota</taxon>
        <taxon>Betaproteobacteria</taxon>
        <taxon>Neisseriales</taxon>
        <taxon>Neisseriaceae</taxon>
        <taxon>Kingella</taxon>
    </lineage>
</organism>
<gene>
    <name evidence="1" type="ORF">KEBURONENSIS_01663</name>
    <name evidence="2" type="ORF">KEBURONENSIS_01697</name>
</gene>
<proteinExistence type="predicted"/>
<dbReference type="STRING" id="1522312.GCA_900177895_00215"/>
<name>A0A238HI70_9NEIS</name>
<protein>
    <submittedName>
        <fullName evidence="1">Uncharacterized protein</fullName>
    </submittedName>
</protein>
<reference evidence="1" key="1">
    <citation type="submission" date="2017-05" db="EMBL/GenBank/DDBJ databases">
        <authorList>
            <person name="Song R."/>
            <person name="Chenine A.L."/>
            <person name="Ruprecht R.M."/>
        </authorList>
    </citation>
    <scope>NUCLEOTIDE SEQUENCE</scope>
    <source>
        <strain evidence="1">Kingella_eburonensis</strain>
    </source>
</reference>